<sequence>MTYLVADVQSLVGQEVEIYRNLHKPHGTFSVRVAAGPNRGRVLAHVQHIELKDVTFKVSAAGREKVRATRRKLVHAVVRGEVTAVEMAGDIPLADWLPVRYNPYETDTFIRQDTQTPIAQAAKAIGVSGRVMVAK</sequence>
<comment type="caution">
    <text evidence="1">The sequence shown here is derived from an EMBL/GenBank/DDBJ whole genome shotgun (WGS) entry which is preliminary data.</text>
</comment>
<protein>
    <submittedName>
        <fullName evidence="1">UPF0721 transmembrane protein</fullName>
    </submittedName>
</protein>
<keyword evidence="1" id="KW-0812">Transmembrane</keyword>
<keyword evidence="1" id="KW-0472">Membrane</keyword>
<keyword evidence="2" id="KW-1185">Reference proteome</keyword>
<organism evidence="1 2">
    <name type="scientific">Novimethylophilus kurashikiensis</name>
    <dbReference type="NCBI Taxonomy" id="1825523"/>
    <lineage>
        <taxon>Bacteria</taxon>
        <taxon>Pseudomonadati</taxon>
        <taxon>Pseudomonadota</taxon>
        <taxon>Betaproteobacteria</taxon>
        <taxon>Nitrosomonadales</taxon>
        <taxon>Methylophilaceae</taxon>
        <taxon>Novimethylophilus</taxon>
    </lineage>
</organism>
<reference evidence="1 2" key="1">
    <citation type="journal article" date="2018" name="Environ. Microbiol.">
        <title>Isolation and genomic characterization of Novimethylophilus kurashikiensis gen. nov. sp. nov., a new lanthanide-dependent methylotrophic species of Methylophilaceae.</title>
        <authorList>
            <person name="Lv H."/>
            <person name="Sahin N."/>
            <person name="Tani A."/>
        </authorList>
    </citation>
    <scope>NUCLEOTIDE SEQUENCE [LARGE SCALE GENOMIC DNA]</scope>
    <source>
        <strain evidence="1 2">La2-4</strain>
    </source>
</reference>
<name>A0A2R5FEA0_9PROT</name>
<gene>
    <name evidence="1" type="ORF">NMK_2472</name>
</gene>
<evidence type="ECO:0000313" key="2">
    <source>
        <dbReference type="Proteomes" id="UP000245081"/>
    </source>
</evidence>
<dbReference type="Pfam" id="PF25735">
    <property type="entry name" value="Phage_L5_gp82"/>
    <property type="match status" value="1"/>
</dbReference>
<dbReference type="RefSeq" id="WP_109016054.1">
    <property type="nucleotide sequence ID" value="NZ_BDOQ01000010.1"/>
</dbReference>
<dbReference type="OrthoDB" id="7998453at2"/>
<evidence type="ECO:0000313" key="1">
    <source>
        <dbReference type="EMBL" id="GBG14871.1"/>
    </source>
</evidence>
<accession>A0A2R5FEA0</accession>
<dbReference type="InterPro" id="IPR058002">
    <property type="entry name" value="Gp82"/>
</dbReference>
<proteinExistence type="predicted"/>
<dbReference type="AlphaFoldDB" id="A0A2R5FEA0"/>
<dbReference type="Proteomes" id="UP000245081">
    <property type="component" value="Unassembled WGS sequence"/>
</dbReference>
<dbReference type="EMBL" id="BDOQ01000010">
    <property type="protein sequence ID" value="GBG14871.1"/>
    <property type="molecule type" value="Genomic_DNA"/>
</dbReference>